<evidence type="ECO:0000313" key="1">
    <source>
        <dbReference type="EMBL" id="ELP84415.1"/>
    </source>
</evidence>
<dbReference type="VEuPathDB" id="AmoebaDB:EIN_203230"/>
<dbReference type="Proteomes" id="UP000014680">
    <property type="component" value="Unassembled WGS sequence"/>
</dbReference>
<organism evidence="1 2">
    <name type="scientific">Entamoeba invadens IP1</name>
    <dbReference type="NCBI Taxonomy" id="370355"/>
    <lineage>
        <taxon>Eukaryota</taxon>
        <taxon>Amoebozoa</taxon>
        <taxon>Evosea</taxon>
        <taxon>Archamoebae</taxon>
        <taxon>Mastigamoebida</taxon>
        <taxon>Entamoebidae</taxon>
        <taxon>Entamoeba</taxon>
    </lineage>
</organism>
<protein>
    <submittedName>
        <fullName evidence="1">Uncharacterized protein</fullName>
    </submittedName>
</protein>
<dbReference type="GeneID" id="14883386"/>
<gene>
    <name evidence="1" type="ORF">EIN_203230</name>
</gene>
<name>A0A0A1TVI8_ENTIV</name>
<proteinExistence type="predicted"/>
<dbReference type="OrthoDB" id="292525at2759"/>
<evidence type="ECO:0000313" key="2">
    <source>
        <dbReference type="Proteomes" id="UP000014680"/>
    </source>
</evidence>
<dbReference type="EMBL" id="KB207122">
    <property type="protein sequence ID" value="ELP84415.1"/>
    <property type="molecule type" value="Genomic_DNA"/>
</dbReference>
<dbReference type="KEGG" id="eiv:EIN_203230"/>
<dbReference type="AlphaFoldDB" id="A0A0A1TVI8"/>
<accession>A0A0A1TVI8</accession>
<sequence length="158" mass="17000">MYPNTSKTCTRCDASCNGQCNTSNGVFTGCTTNNVFTDTPGKACVACKSFDTNCFTCSPDFSRKCKVCVIGFYPDDVFGKCVACATITNCNTCSSDTQKCLTCKDPFIQKSGGCEICPIEEFKFSETTCSKCYNTIDNCNTCDTIAVGKARCNVCISP</sequence>
<dbReference type="PROSITE" id="PS51257">
    <property type="entry name" value="PROKAR_LIPOPROTEIN"/>
    <property type="match status" value="1"/>
</dbReference>
<dbReference type="InterPro" id="IPR009030">
    <property type="entry name" value="Growth_fac_rcpt_cys_sf"/>
</dbReference>
<dbReference type="SUPFAM" id="SSF57184">
    <property type="entry name" value="Growth factor receptor domain"/>
    <property type="match status" value="1"/>
</dbReference>
<keyword evidence="2" id="KW-1185">Reference proteome</keyword>
<dbReference type="RefSeq" id="XP_004183761.1">
    <property type="nucleotide sequence ID" value="XM_004183713.1"/>
</dbReference>
<reference evidence="1 2" key="1">
    <citation type="submission" date="2012-10" db="EMBL/GenBank/DDBJ databases">
        <authorList>
            <person name="Zafar N."/>
            <person name="Inman J."/>
            <person name="Hall N."/>
            <person name="Lorenzi H."/>
            <person name="Caler E."/>
        </authorList>
    </citation>
    <scope>NUCLEOTIDE SEQUENCE [LARGE SCALE GENOMIC DNA]</scope>
    <source>
        <strain evidence="1 2">IP1</strain>
    </source>
</reference>